<dbReference type="InterPro" id="IPR043129">
    <property type="entry name" value="ATPase_NBD"/>
</dbReference>
<evidence type="ECO:0000313" key="1">
    <source>
        <dbReference type="EMBL" id="SVB80505.1"/>
    </source>
</evidence>
<proteinExistence type="predicted"/>
<accession>A0A382H054</accession>
<dbReference type="Gene3D" id="3.30.420.40">
    <property type="match status" value="2"/>
</dbReference>
<gene>
    <name evidence="1" type="ORF">METZ01_LOCUS233359</name>
</gene>
<sequence length="341" mass="38216">MKIIGIDGGATKVSGAQVIRIDDQTFELIKPIKEIQYRDHKSYDSNFVPLTLEEQLANKQLTRPEQNQSQLYIECITEVIEQIIEEDSIPIAIAMPGIKTANKRGIKAMVNGPRIPNLCDELEKRLSLKYKIQSIESDADMCAWGEEFGKTGAFRNIENAYYIGGGTGTADGLKLQGKLISFNDAAKWIAKVWELVIEKDTSFELFSSMSGINRLRTSGSDKEIGLMLGNLLFERISTIFSGWNNQFITDRNIENVHPYHGTLLDRIVIGQRLSDFLQSDQGAIIFSELIETLFINCMNSETEIKNHFINNEGFDKDRIVLSNLRSAPIIGLAAKSCLVPC</sequence>
<protein>
    <recommendedName>
        <fullName evidence="2">ROK family protein</fullName>
    </recommendedName>
</protein>
<reference evidence="1" key="1">
    <citation type="submission" date="2018-05" db="EMBL/GenBank/DDBJ databases">
        <authorList>
            <person name="Lanie J.A."/>
            <person name="Ng W.-L."/>
            <person name="Kazmierczak K.M."/>
            <person name="Andrzejewski T.M."/>
            <person name="Davidsen T.M."/>
            <person name="Wayne K.J."/>
            <person name="Tettelin H."/>
            <person name="Glass J.I."/>
            <person name="Rusch D."/>
            <person name="Podicherti R."/>
            <person name="Tsui H.-C.T."/>
            <person name="Winkler M.E."/>
        </authorList>
    </citation>
    <scope>NUCLEOTIDE SEQUENCE</scope>
</reference>
<dbReference type="SUPFAM" id="SSF53067">
    <property type="entry name" value="Actin-like ATPase domain"/>
    <property type="match status" value="1"/>
</dbReference>
<name>A0A382H054_9ZZZZ</name>
<dbReference type="AlphaFoldDB" id="A0A382H054"/>
<dbReference type="EMBL" id="UINC01058350">
    <property type="protein sequence ID" value="SVB80505.1"/>
    <property type="molecule type" value="Genomic_DNA"/>
</dbReference>
<dbReference type="InterPro" id="IPR000600">
    <property type="entry name" value="ROK"/>
</dbReference>
<organism evidence="1">
    <name type="scientific">marine metagenome</name>
    <dbReference type="NCBI Taxonomy" id="408172"/>
    <lineage>
        <taxon>unclassified sequences</taxon>
        <taxon>metagenomes</taxon>
        <taxon>ecological metagenomes</taxon>
    </lineage>
</organism>
<evidence type="ECO:0008006" key="2">
    <source>
        <dbReference type="Google" id="ProtNLM"/>
    </source>
</evidence>
<dbReference type="Pfam" id="PF00480">
    <property type="entry name" value="ROK"/>
    <property type="match status" value="1"/>
</dbReference>